<feature type="compositionally biased region" description="Basic and acidic residues" evidence="1">
    <location>
        <begin position="53"/>
        <end position="66"/>
    </location>
</feature>
<proteinExistence type="predicted"/>
<dbReference type="AlphaFoldDB" id="A0A251Q552"/>
<name>A0A251Q552_PRUPE</name>
<feature type="region of interest" description="Disordered" evidence="1">
    <location>
        <begin position="19"/>
        <end position="66"/>
    </location>
</feature>
<evidence type="ECO:0000256" key="1">
    <source>
        <dbReference type="SAM" id="MobiDB-lite"/>
    </source>
</evidence>
<dbReference type="EMBL" id="CM007653">
    <property type="protein sequence ID" value="ONI18530.1"/>
    <property type="molecule type" value="Genomic_DNA"/>
</dbReference>
<organism evidence="2 3">
    <name type="scientific">Prunus persica</name>
    <name type="common">Peach</name>
    <name type="synonym">Amygdalus persica</name>
    <dbReference type="NCBI Taxonomy" id="3760"/>
    <lineage>
        <taxon>Eukaryota</taxon>
        <taxon>Viridiplantae</taxon>
        <taxon>Streptophyta</taxon>
        <taxon>Embryophyta</taxon>
        <taxon>Tracheophyta</taxon>
        <taxon>Spermatophyta</taxon>
        <taxon>Magnoliopsida</taxon>
        <taxon>eudicotyledons</taxon>
        <taxon>Gunneridae</taxon>
        <taxon>Pentapetalae</taxon>
        <taxon>rosids</taxon>
        <taxon>fabids</taxon>
        <taxon>Rosales</taxon>
        <taxon>Rosaceae</taxon>
        <taxon>Amygdaloideae</taxon>
        <taxon>Amygdaleae</taxon>
        <taxon>Prunus</taxon>
    </lineage>
</organism>
<reference evidence="2 3" key="1">
    <citation type="journal article" date="2013" name="Nat. Genet.">
        <title>The high-quality draft genome of peach (Prunus persica) identifies unique patterns of genetic diversity, domestication and genome evolution.</title>
        <authorList>
            <consortium name="International Peach Genome Initiative"/>
            <person name="Verde I."/>
            <person name="Abbott A.G."/>
            <person name="Scalabrin S."/>
            <person name="Jung S."/>
            <person name="Shu S."/>
            <person name="Marroni F."/>
            <person name="Zhebentyayeva T."/>
            <person name="Dettori M.T."/>
            <person name="Grimwood J."/>
            <person name="Cattonaro F."/>
            <person name="Zuccolo A."/>
            <person name="Rossini L."/>
            <person name="Jenkins J."/>
            <person name="Vendramin E."/>
            <person name="Meisel L.A."/>
            <person name="Decroocq V."/>
            <person name="Sosinski B."/>
            <person name="Prochnik S."/>
            <person name="Mitros T."/>
            <person name="Policriti A."/>
            <person name="Cipriani G."/>
            <person name="Dondini L."/>
            <person name="Ficklin S."/>
            <person name="Goodstein D.M."/>
            <person name="Xuan P."/>
            <person name="Del Fabbro C."/>
            <person name="Aramini V."/>
            <person name="Copetti D."/>
            <person name="Gonzalez S."/>
            <person name="Horner D.S."/>
            <person name="Falchi R."/>
            <person name="Lucas S."/>
            <person name="Mica E."/>
            <person name="Maldonado J."/>
            <person name="Lazzari B."/>
            <person name="Bielenberg D."/>
            <person name="Pirona R."/>
            <person name="Miculan M."/>
            <person name="Barakat A."/>
            <person name="Testolin R."/>
            <person name="Stella A."/>
            <person name="Tartarini S."/>
            <person name="Tonutti P."/>
            <person name="Arus P."/>
            <person name="Orellana A."/>
            <person name="Wells C."/>
            <person name="Main D."/>
            <person name="Vizzotto G."/>
            <person name="Silva H."/>
            <person name="Salamini F."/>
            <person name="Schmutz J."/>
            <person name="Morgante M."/>
            <person name="Rokhsar D.S."/>
        </authorList>
    </citation>
    <scope>NUCLEOTIDE SEQUENCE [LARGE SCALE GENOMIC DNA]</scope>
    <source>
        <strain evidence="3">cv. Nemared</strain>
    </source>
</reference>
<dbReference type="Proteomes" id="UP000006882">
    <property type="component" value="Chromosome G3"/>
</dbReference>
<protein>
    <submittedName>
        <fullName evidence="2">Uncharacterized protein</fullName>
    </submittedName>
</protein>
<dbReference type="Gramene" id="ONI18530">
    <property type="protein sequence ID" value="ONI18530"/>
    <property type="gene ID" value="PRUPE_3G220800"/>
</dbReference>
<evidence type="ECO:0000313" key="2">
    <source>
        <dbReference type="EMBL" id="ONI18530.1"/>
    </source>
</evidence>
<evidence type="ECO:0000313" key="3">
    <source>
        <dbReference type="Proteomes" id="UP000006882"/>
    </source>
</evidence>
<gene>
    <name evidence="2" type="ORF">PRUPE_3G220800</name>
</gene>
<keyword evidence="3" id="KW-1185">Reference proteome</keyword>
<sequence>MRIKQTTLSKLSNKFAKALHEHSFSKPKSKFPQKILKSQKHQWIPSSPKFSKKKENTRTSKCREVL</sequence>
<accession>A0A251Q552</accession>